<gene>
    <name evidence="2" type="ORF">CVT24_010241</name>
</gene>
<dbReference type="Proteomes" id="UP000284842">
    <property type="component" value="Unassembled WGS sequence"/>
</dbReference>
<feature type="compositionally biased region" description="Basic and acidic residues" evidence="1">
    <location>
        <begin position="14"/>
        <end position="27"/>
    </location>
</feature>
<feature type="region of interest" description="Disordered" evidence="1">
    <location>
        <begin position="196"/>
        <end position="227"/>
    </location>
</feature>
<protein>
    <submittedName>
        <fullName evidence="2">Uncharacterized protein</fullName>
    </submittedName>
</protein>
<feature type="compositionally biased region" description="Basic and acidic residues" evidence="1">
    <location>
        <begin position="196"/>
        <end position="206"/>
    </location>
</feature>
<reference evidence="2 3" key="1">
    <citation type="journal article" date="2018" name="Evol. Lett.">
        <title>Horizontal gene cluster transfer increased hallucinogenic mushroom diversity.</title>
        <authorList>
            <person name="Reynolds H.T."/>
            <person name="Vijayakumar V."/>
            <person name="Gluck-Thaler E."/>
            <person name="Korotkin H.B."/>
            <person name="Matheny P.B."/>
            <person name="Slot J.C."/>
        </authorList>
    </citation>
    <scope>NUCLEOTIDE SEQUENCE [LARGE SCALE GENOMIC DNA]</scope>
    <source>
        <strain evidence="2 3">2629</strain>
    </source>
</reference>
<evidence type="ECO:0000256" key="1">
    <source>
        <dbReference type="SAM" id="MobiDB-lite"/>
    </source>
</evidence>
<feature type="region of interest" description="Disordered" evidence="1">
    <location>
        <begin position="1"/>
        <end position="45"/>
    </location>
</feature>
<dbReference type="InParanoid" id="A0A409YP48"/>
<comment type="caution">
    <text evidence="2">The sequence shown here is derived from an EMBL/GenBank/DDBJ whole genome shotgun (WGS) entry which is preliminary data.</text>
</comment>
<sequence>MRSRTSSVSSVLTESRKTDTNATEKGKGQQRVTRKNTTKTATAGVGGVGEELQQIKGAAEGRKYLEGNSLLVPAGQPLTASMAAQCLHQISIMKNNIPPTVVNALRSLAFMLDETEVSQVNELLHDGFNAEMGNFVEEMRMVMQDVRDKIKDKVEDAVTCAKMAIEEMKEKAVDGMKEGEKQVARSYAEAVAARIEAEGEKGERSPRSPPLQTTPQRPSVYDQAHTNIDPQMLAKQLIYERQYVIEG</sequence>
<dbReference type="EMBL" id="NHTK01000888">
    <property type="protein sequence ID" value="PPR04825.1"/>
    <property type="molecule type" value="Genomic_DNA"/>
</dbReference>
<keyword evidence="3" id="KW-1185">Reference proteome</keyword>
<proteinExistence type="predicted"/>
<evidence type="ECO:0000313" key="3">
    <source>
        <dbReference type="Proteomes" id="UP000284842"/>
    </source>
</evidence>
<dbReference type="OrthoDB" id="4230923at2759"/>
<organism evidence="2 3">
    <name type="scientific">Panaeolus cyanescens</name>
    <dbReference type="NCBI Taxonomy" id="181874"/>
    <lineage>
        <taxon>Eukaryota</taxon>
        <taxon>Fungi</taxon>
        <taxon>Dikarya</taxon>
        <taxon>Basidiomycota</taxon>
        <taxon>Agaricomycotina</taxon>
        <taxon>Agaricomycetes</taxon>
        <taxon>Agaricomycetidae</taxon>
        <taxon>Agaricales</taxon>
        <taxon>Agaricineae</taxon>
        <taxon>Galeropsidaceae</taxon>
        <taxon>Panaeolus</taxon>
    </lineage>
</organism>
<name>A0A409YP48_9AGAR</name>
<dbReference type="AlphaFoldDB" id="A0A409YP48"/>
<feature type="non-terminal residue" evidence="2">
    <location>
        <position position="247"/>
    </location>
</feature>
<feature type="compositionally biased region" description="Low complexity" evidence="1">
    <location>
        <begin position="1"/>
        <end position="13"/>
    </location>
</feature>
<accession>A0A409YP48</accession>
<evidence type="ECO:0000313" key="2">
    <source>
        <dbReference type="EMBL" id="PPR04825.1"/>
    </source>
</evidence>